<gene>
    <name evidence="3" type="ORF">ABII15_06520</name>
</gene>
<evidence type="ECO:0000259" key="2">
    <source>
        <dbReference type="Pfam" id="PF01337"/>
    </source>
</evidence>
<sequence length="103" mass="11012">MSASGDWTVRVLDLDGAADKAALMDRCAAALDLPHWFGRNWDALADALGDPGQLPEAAAARGLLLVVTGWREFARREPGQWEIAQEIFEQAGAVRVALALGAL</sequence>
<reference evidence="3" key="1">
    <citation type="submission" date="2024-06" db="EMBL/GenBank/DDBJ databases">
        <title>Streptomyces sp. strain HUAS MG91 genome sequences.</title>
        <authorList>
            <person name="Mo P."/>
        </authorList>
    </citation>
    <scope>NUCLEOTIDE SEQUENCE</scope>
    <source>
        <strain evidence="3">HUAS MG91</strain>
    </source>
</reference>
<comment type="similarity">
    <text evidence="1">Belongs to the barstar family.</text>
</comment>
<accession>A0AAU8IMZ3</accession>
<organism evidence="3">
    <name type="scientific">Streptomyces tabacisoli</name>
    <dbReference type="NCBI Taxonomy" id="3156398"/>
    <lineage>
        <taxon>Bacteria</taxon>
        <taxon>Bacillati</taxon>
        <taxon>Actinomycetota</taxon>
        <taxon>Actinomycetes</taxon>
        <taxon>Kitasatosporales</taxon>
        <taxon>Streptomycetaceae</taxon>
        <taxon>Streptomyces</taxon>
    </lineage>
</organism>
<dbReference type="EMBL" id="CP159534">
    <property type="protein sequence ID" value="XCJ69640.1"/>
    <property type="molecule type" value="Genomic_DNA"/>
</dbReference>
<dbReference type="InterPro" id="IPR000468">
    <property type="entry name" value="Barstar"/>
</dbReference>
<dbReference type="CDD" id="cd05141">
    <property type="entry name" value="Barstar_evA4336-like"/>
    <property type="match status" value="1"/>
</dbReference>
<proteinExistence type="inferred from homology"/>
<dbReference type="InterPro" id="IPR035905">
    <property type="entry name" value="Barstar-like_sf"/>
</dbReference>
<dbReference type="Pfam" id="PF01337">
    <property type="entry name" value="Barstar"/>
    <property type="match status" value="1"/>
</dbReference>
<dbReference type="Gene3D" id="3.30.370.10">
    <property type="entry name" value="Barstar-like"/>
    <property type="match status" value="1"/>
</dbReference>
<feature type="domain" description="Barstar (barnase inhibitor)" evidence="2">
    <location>
        <begin position="8"/>
        <end position="91"/>
    </location>
</feature>
<dbReference type="AlphaFoldDB" id="A0AAU8IMZ3"/>
<protein>
    <submittedName>
        <fullName evidence="3">Barstar family protein</fullName>
    </submittedName>
</protein>
<name>A0AAU8IMZ3_9ACTN</name>
<evidence type="ECO:0000313" key="3">
    <source>
        <dbReference type="EMBL" id="XCJ69640.1"/>
    </source>
</evidence>
<dbReference type="SUPFAM" id="SSF52038">
    <property type="entry name" value="Barstar-related"/>
    <property type="match status" value="1"/>
</dbReference>
<evidence type="ECO:0000256" key="1">
    <source>
        <dbReference type="ARBA" id="ARBA00006845"/>
    </source>
</evidence>
<dbReference type="RefSeq" id="WP_353941319.1">
    <property type="nucleotide sequence ID" value="NZ_CP159534.1"/>
</dbReference>
<dbReference type="KEGG" id="stac:ABII15_06520"/>